<dbReference type="Gene3D" id="3.30.200.20">
    <property type="entry name" value="Phosphorylase Kinase, domain 1"/>
    <property type="match status" value="1"/>
</dbReference>
<evidence type="ECO:0000256" key="6">
    <source>
        <dbReference type="ARBA" id="ARBA00022777"/>
    </source>
</evidence>
<dbReference type="InterPro" id="IPR033701">
    <property type="entry name" value="POLO_box_1"/>
</dbReference>
<dbReference type="GO" id="GO:0007052">
    <property type="term" value="P:mitotic spindle organization"/>
    <property type="evidence" value="ECO:0007669"/>
    <property type="project" value="TreeGrafter"/>
</dbReference>
<dbReference type="InterPro" id="IPR017441">
    <property type="entry name" value="Protein_kinase_ATP_BS"/>
</dbReference>
<evidence type="ECO:0000256" key="9">
    <source>
        <dbReference type="RuleBase" id="RU361162"/>
    </source>
</evidence>
<dbReference type="PROSITE" id="PS50078">
    <property type="entry name" value="POLO_BOX"/>
    <property type="match status" value="2"/>
</dbReference>
<evidence type="ECO:0000256" key="1">
    <source>
        <dbReference type="ARBA" id="ARBA00011245"/>
    </source>
</evidence>
<sequence>MKNSDKLDTFIIEEKIVKVNGDIASRFYTRGKELGKGGFAKVYEVTNNETKEIYAAKVVQKSSLTKGRTRQKLMTEIKIHRSVHNKGIVNFEHFFEDSENIYILLEICNNGNLNEKLKRRRRLTELEAQCYLMQLYSIIRYLHSLKIVHRDIKLSNLLINESMELKLGDFGLATKIEFEGERKRTMCGTPNYIAPEILDSRVGHSYEVDIWSFGIVAYTMLVGKPPFQAEDARNTYKRIQGNKYSFPEATPISPEARDLIGSILQTNPSSRLTLDQIIDHPFLNKNTIPRTLPISTLCVPPSNTYLKHFEGQQDCKKNEEFIPMSPKMETSSFSFKQNLSPREIVRSPKNVPQSKLYICVSGLKPETDDIWVEKWVDYSEKYGLGYKLSNGAVGAHFNDLSKIVYLFNQRIQYYDSKQANEEPNEFLITEHPPELQKKITILQHFNKHLKVEKFPFEGPSPYIKKWVSNNVATIFRLSNRSVHIVFHDKVELLIQGQSKSIVFLENNVQSSYSATQIAESGNQELIKRMRFTKEILTGMVQK</sequence>
<dbReference type="InterPro" id="IPR036947">
    <property type="entry name" value="POLO_box_dom_sf"/>
</dbReference>
<dbReference type="SUPFAM" id="SSF56112">
    <property type="entry name" value="Protein kinase-like (PK-like)"/>
    <property type="match status" value="1"/>
</dbReference>
<dbReference type="Gene3D" id="1.10.510.10">
    <property type="entry name" value="Transferase(Phosphotransferase) domain 1"/>
    <property type="match status" value="1"/>
</dbReference>
<dbReference type="Gene3D" id="3.30.1120.30">
    <property type="entry name" value="POLO box domain"/>
    <property type="match status" value="2"/>
</dbReference>
<dbReference type="Pfam" id="PF00659">
    <property type="entry name" value="POLO_box"/>
    <property type="match status" value="2"/>
</dbReference>
<dbReference type="InterPro" id="IPR011009">
    <property type="entry name" value="Kinase-like_dom_sf"/>
</dbReference>
<keyword evidence="6 9" id="KW-0418">Kinase</keyword>
<accession>A0A1R2C3X5</accession>
<dbReference type="FunFam" id="3.30.200.20:FF:000091">
    <property type="entry name" value="Serine/threonine-protein kinase PLK"/>
    <property type="match status" value="1"/>
</dbReference>
<dbReference type="PROSITE" id="PS00108">
    <property type="entry name" value="PROTEIN_KINASE_ST"/>
    <property type="match status" value="1"/>
</dbReference>
<dbReference type="EC" id="2.7.11.21" evidence="9"/>
<reference evidence="12 13" key="1">
    <citation type="submission" date="2016-11" db="EMBL/GenBank/DDBJ databases">
        <title>The macronuclear genome of Stentor coeruleus: a giant cell with tiny introns.</title>
        <authorList>
            <person name="Slabodnick M."/>
            <person name="Ruby J.G."/>
            <person name="Reiff S.B."/>
            <person name="Swart E.C."/>
            <person name="Gosai S."/>
            <person name="Prabakaran S."/>
            <person name="Witkowska E."/>
            <person name="Larue G.E."/>
            <person name="Fisher S."/>
            <person name="Freeman R.M."/>
            <person name="Gunawardena J."/>
            <person name="Chu W."/>
            <person name="Stover N.A."/>
            <person name="Gregory B.D."/>
            <person name="Nowacki M."/>
            <person name="Derisi J."/>
            <person name="Roy S.W."/>
            <person name="Marshall W.F."/>
            <person name="Sood P."/>
        </authorList>
    </citation>
    <scope>NUCLEOTIDE SEQUENCE [LARGE SCALE GENOMIC DNA]</scope>
    <source>
        <strain evidence="12">WM001</strain>
    </source>
</reference>
<feature type="binding site" evidence="8">
    <location>
        <position position="57"/>
    </location>
    <ligand>
        <name>ATP</name>
        <dbReference type="ChEBI" id="CHEBI:30616"/>
    </ligand>
</feature>
<gene>
    <name evidence="12" type="ORF">SteCoe_15264</name>
</gene>
<evidence type="ECO:0000256" key="2">
    <source>
        <dbReference type="ARBA" id="ARBA00022527"/>
    </source>
</evidence>
<dbReference type="PANTHER" id="PTHR24345">
    <property type="entry name" value="SERINE/THREONINE-PROTEIN KINASE PLK"/>
    <property type="match status" value="1"/>
</dbReference>
<dbReference type="GO" id="GO:0005737">
    <property type="term" value="C:cytoplasm"/>
    <property type="evidence" value="ECO:0007669"/>
    <property type="project" value="TreeGrafter"/>
</dbReference>
<dbReference type="GO" id="GO:0004674">
    <property type="term" value="F:protein serine/threonine kinase activity"/>
    <property type="evidence" value="ECO:0007669"/>
    <property type="project" value="UniProtKB-KW"/>
</dbReference>
<dbReference type="PANTHER" id="PTHR24345:SF0">
    <property type="entry name" value="CELL CYCLE SERINE_THREONINE-PROTEIN KINASE CDC5_MSD2"/>
    <property type="match status" value="1"/>
</dbReference>
<keyword evidence="5 8" id="KW-0547">Nucleotide-binding</keyword>
<dbReference type="OrthoDB" id="408964at2759"/>
<comment type="similarity">
    <text evidence="9">Belongs to the protein kinase superfamily. Ser/Thr protein kinase family. CDC5/Polo subfamily.</text>
</comment>
<evidence type="ECO:0000313" key="13">
    <source>
        <dbReference type="Proteomes" id="UP000187209"/>
    </source>
</evidence>
<keyword evidence="13" id="KW-1185">Reference proteome</keyword>
<dbReference type="GO" id="GO:0000776">
    <property type="term" value="C:kinetochore"/>
    <property type="evidence" value="ECO:0007669"/>
    <property type="project" value="TreeGrafter"/>
</dbReference>
<keyword evidence="3 9" id="KW-0808">Transferase</keyword>
<dbReference type="SMART" id="SM00220">
    <property type="entry name" value="S_TKc"/>
    <property type="match status" value="1"/>
</dbReference>
<feature type="domain" description="POLO box" evidence="11">
    <location>
        <begin position="371"/>
        <end position="451"/>
    </location>
</feature>
<dbReference type="SUPFAM" id="SSF82615">
    <property type="entry name" value="Polo-box domain"/>
    <property type="match status" value="2"/>
</dbReference>
<evidence type="ECO:0000259" key="10">
    <source>
        <dbReference type="PROSITE" id="PS50011"/>
    </source>
</evidence>
<dbReference type="FunFam" id="1.10.510.10:FF:000571">
    <property type="entry name" value="Maternal embryonic leucine zipper kinase"/>
    <property type="match status" value="1"/>
</dbReference>
<evidence type="ECO:0000256" key="7">
    <source>
        <dbReference type="ARBA" id="ARBA00022840"/>
    </source>
</evidence>
<feature type="domain" description="Protein kinase" evidence="10">
    <location>
        <begin position="28"/>
        <end position="283"/>
    </location>
</feature>
<dbReference type="InterPro" id="IPR000719">
    <property type="entry name" value="Prot_kinase_dom"/>
</dbReference>
<evidence type="ECO:0000259" key="11">
    <source>
        <dbReference type="PROSITE" id="PS50078"/>
    </source>
</evidence>
<dbReference type="InterPro" id="IPR000959">
    <property type="entry name" value="POLO_box_dom"/>
</dbReference>
<comment type="subunit">
    <text evidence="1">Monomer.</text>
</comment>
<evidence type="ECO:0000256" key="3">
    <source>
        <dbReference type="ARBA" id="ARBA00022679"/>
    </source>
</evidence>
<evidence type="ECO:0000256" key="4">
    <source>
        <dbReference type="ARBA" id="ARBA00022737"/>
    </source>
</evidence>
<dbReference type="PROSITE" id="PS50011">
    <property type="entry name" value="PROTEIN_KINASE_DOM"/>
    <property type="match status" value="1"/>
</dbReference>
<protein>
    <recommendedName>
        <fullName evidence="9">Serine/threonine-protein kinase PLK</fullName>
        <ecNumber evidence="9">2.7.11.21</ecNumber>
    </recommendedName>
    <alternativeName>
        <fullName evidence="9">Polo-like kinase</fullName>
    </alternativeName>
</protein>
<dbReference type="Proteomes" id="UP000187209">
    <property type="component" value="Unassembled WGS sequence"/>
</dbReference>
<dbReference type="GO" id="GO:0005524">
    <property type="term" value="F:ATP binding"/>
    <property type="evidence" value="ECO:0007669"/>
    <property type="project" value="UniProtKB-UniRule"/>
</dbReference>
<dbReference type="EMBL" id="MPUH01000293">
    <property type="protein sequence ID" value="OMJ83722.1"/>
    <property type="molecule type" value="Genomic_DNA"/>
</dbReference>
<organism evidence="12 13">
    <name type="scientific">Stentor coeruleus</name>
    <dbReference type="NCBI Taxonomy" id="5963"/>
    <lineage>
        <taxon>Eukaryota</taxon>
        <taxon>Sar</taxon>
        <taxon>Alveolata</taxon>
        <taxon>Ciliophora</taxon>
        <taxon>Postciliodesmatophora</taxon>
        <taxon>Heterotrichea</taxon>
        <taxon>Heterotrichida</taxon>
        <taxon>Stentoridae</taxon>
        <taxon>Stentor</taxon>
    </lineage>
</organism>
<comment type="catalytic activity">
    <reaction evidence="9">
        <text>L-threonyl-[protein] + ATP = O-phospho-L-threonyl-[protein] + ADP + H(+)</text>
        <dbReference type="Rhea" id="RHEA:46608"/>
        <dbReference type="Rhea" id="RHEA-COMP:11060"/>
        <dbReference type="Rhea" id="RHEA-COMP:11605"/>
        <dbReference type="ChEBI" id="CHEBI:15378"/>
        <dbReference type="ChEBI" id="CHEBI:30013"/>
        <dbReference type="ChEBI" id="CHEBI:30616"/>
        <dbReference type="ChEBI" id="CHEBI:61977"/>
        <dbReference type="ChEBI" id="CHEBI:456216"/>
        <dbReference type="EC" id="2.7.11.21"/>
    </reaction>
</comment>
<dbReference type="AlphaFoldDB" id="A0A1R2C3X5"/>
<comment type="caution">
    <text evidence="12">The sequence shown here is derived from an EMBL/GenBank/DDBJ whole genome shotgun (WGS) entry which is preliminary data.</text>
</comment>
<evidence type="ECO:0000256" key="5">
    <source>
        <dbReference type="ARBA" id="ARBA00022741"/>
    </source>
</evidence>
<keyword evidence="7 8" id="KW-0067">ATP-binding</keyword>
<dbReference type="Pfam" id="PF00069">
    <property type="entry name" value="Pkinase"/>
    <property type="match status" value="1"/>
</dbReference>
<dbReference type="PROSITE" id="PS00107">
    <property type="entry name" value="PROTEIN_KINASE_ATP"/>
    <property type="match status" value="1"/>
</dbReference>
<evidence type="ECO:0000256" key="8">
    <source>
        <dbReference type="PROSITE-ProRule" id="PRU10141"/>
    </source>
</evidence>
<dbReference type="GO" id="GO:0005634">
    <property type="term" value="C:nucleus"/>
    <property type="evidence" value="ECO:0007669"/>
    <property type="project" value="TreeGrafter"/>
</dbReference>
<keyword evidence="2 9" id="KW-0723">Serine/threonine-protein kinase</keyword>
<dbReference type="InterPro" id="IPR008271">
    <property type="entry name" value="Ser/Thr_kinase_AS"/>
</dbReference>
<name>A0A1R2C3X5_9CILI</name>
<dbReference type="GO" id="GO:0000922">
    <property type="term" value="C:spindle pole"/>
    <property type="evidence" value="ECO:0007669"/>
    <property type="project" value="TreeGrafter"/>
</dbReference>
<proteinExistence type="inferred from homology"/>
<keyword evidence="4" id="KW-0677">Repeat</keyword>
<evidence type="ECO:0000313" key="12">
    <source>
        <dbReference type="EMBL" id="OMJ83722.1"/>
    </source>
</evidence>
<feature type="domain" description="POLO box" evidence="11">
    <location>
        <begin position="462"/>
        <end position="541"/>
    </location>
</feature>
<dbReference type="CDD" id="cd14099">
    <property type="entry name" value="STKc_PLK"/>
    <property type="match status" value="1"/>
</dbReference>
<dbReference type="CDD" id="cd13118">
    <property type="entry name" value="POLO_box_1"/>
    <property type="match status" value="1"/>
</dbReference>